<evidence type="ECO:0000256" key="8">
    <source>
        <dbReference type="SAM" id="MobiDB-lite"/>
    </source>
</evidence>
<dbReference type="GO" id="GO:0005634">
    <property type="term" value="C:nucleus"/>
    <property type="evidence" value="ECO:0007669"/>
    <property type="project" value="UniProtKB-SubCell"/>
</dbReference>
<dbReference type="SUPFAM" id="SSF57667">
    <property type="entry name" value="beta-beta-alpha zinc fingers"/>
    <property type="match status" value="3"/>
</dbReference>
<reference evidence="10" key="1">
    <citation type="submission" date="2023-11" db="EMBL/GenBank/DDBJ databases">
        <title>Genome assemblies of two species of porcelain crab, Petrolisthes cinctipes and Petrolisthes manimaculis (Anomura: Porcellanidae).</title>
        <authorList>
            <person name="Angst P."/>
        </authorList>
    </citation>
    <scope>NUCLEOTIDE SEQUENCE</scope>
    <source>
        <strain evidence="10">PB745_02</strain>
        <tissue evidence="10">Gill</tissue>
    </source>
</reference>
<evidence type="ECO:0000256" key="3">
    <source>
        <dbReference type="ARBA" id="ARBA00022737"/>
    </source>
</evidence>
<evidence type="ECO:0000256" key="7">
    <source>
        <dbReference type="PROSITE-ProRule" id="PRU00042"/>
    </source>
</evidence>
<sequence>MTQEIRQVMIPRDEYILPDLPSVVDVASCRALGRHNAHPSHTTTTQPTTAQKRLIHLLSQPKETKKLKSKSFQYVCKLPGCGEKFIHSEYLNTHMKLHQGVKPFTCNICGKVCQTESKLKVHHATHDSDGVKPICDLCERTFSSRSALTKHKKILHKPKPYVCPNCNAGFEKHKYMAIHMKRAHDDAPPKEISEPASSQSALKSLPETSSPGQADEKNQPNYSMPRGQEALVVPVSSVPISTYQIPIEHTRQCEMVKKGDVEANVPISCEMCTSTFPSLAYLEQHMAVHLTERTFANPSHDFSVHHRPYADPHSNGYGHTNSGFSQFVPTLVQPSAPRATPVFEKYICSSCSEQFLNLGSLKRHQAQHMTKHCQV</sequence>
<feature type="domain" description="C2H2-type" evidence="9">
    <location>
        <begin position="161"/>
        <end position="189"/>
    </location>
</feature>
<keyword evidence="11" id="KW-1185">Reference proteome</keyword>
<keyword evidence="4 7" id="KW-0863">Zinc-finger</keyword>
<feature type="domain" description="C2H2-type" evidence="9">
    <location>
        <begin position="133"/>
        <end position="160"/>
    </location>
</feature>
<dbReference type="Gene3D" id="3.30.160.60">
    <property type="entry name" value="Classic Zinc Finger"/>
    <property type="match status" value="4"/>
</dbReference>
<proteinExistence type="predicted"/>
<gene>
    <name evidence="10" type="ORF">Pmani_019113</name>
</gene>
<evidence type="ECO:0000256" key="6">
    <source>
        <dbReference type="ARBA" id="ARBA00023242"/>
    </source>
</evidence>
<feature type="domain" description="C2H2-type" evidence="9">
    <location>
        <begin position="74"/>
        <end position="103"/>
    </location>
</feature>
<protein>
    <recommendedName>
        <fullName evidence="9">C2H2-type domain-containing protein</fullName>
    </recommendedName>
</protein>
<accession>A0AAE1U7R6</accession>
<dbReference type="GO" id="GO:0000981">
    <property type="term" value="F:DNA-binding transcription factor activity, RNA polymerase II-specific"/>
    <property type="evidence" value="ECO:0007669"/>
    <property type="project" value="TreeGrafter"/>
</dbReference>
<comment type="subcellular location">
    <subcellularLocation>
        <location evidence="1">Nucleus</location>
    </subcellularLocation>
</comment>
<dbReference type="FunFam" id="3.30.160.60:FF:000870">
    <property type="entry name" value="zinc finger protein 197 isoform X1"/>
    <property type="match status" value="1"/>
</dbReference>
<dbReference type="InterPro" id="IPR013087">
    <property type="entry name" value="Znf_C2H2_type"/>
</dbReference>
<organism evidence="10 11">
    <name type="scientific">Petrolisthes manimaculis</name>
    <dbReference type="NCBI Taxonomy" id="1843537"/>
    <lineage>
        <taxon>Eukaryota</taxon>
        <taxon>Metazoa</taxon>
        <taxon>Ecdysozoa</taxon>
        <taxon>Arthropoda</taxon>
        <taxon>Crustacea</taxon>
        <taxon>Multicrustacea</taxon>
        <taxon>Malacostraca</taxon>
        <taxon>Eumalacostraca</taxon>
        <taxon>Eucarida</taxon>
        <taxon>Decapoda</taxon>
        <taxon>Pleocyemata</taxon>
        <taxon>Anomura</taxon>
        <taxon>Galatheoidea</taxon>
        <taxon>Porcellanidae</taxon>
        <taxon>Petrolisthes</taxon>
    </lineage>
</organism>
<keyword evidence="3" id="KW-0677">Repeat</keyword>
<dbReference type="PROSITE" id="PS00028">
    <property type="entry name" value="ZINC_FINGER_C2H2_1"/>
    <property type="match status" value="6"/>
</dbReference>
<feature type="compositionally biased region" description="Polar residues" evidence="8">
    <location>
        <begin position="195"/>
        <end position="212"/>
    </location>
</feature>
<comment type="caution">
    <text evidence="10">The sequence shown here is derived from an EMBL/GenBank/DDBJ whole genome shotgun (WGS) entry which is preliminary data.</text>
</comment>
<keyword evidence="6" id="KW-0539">Nucleus</keyword>
<evidence type="ECO:0000256" key="2">
    <source>
        <dbReference type="ARBA" id="ARBA00022723"/>
    </source>
</evidence>
<keyword evidence="2" id="KW-0479">Metal-binding</keyword>
<dbReference type="EMBL" id="JAWZYT010001776">
    <property type="protein sequence ID" value="KAK4309245.1"/>
    <property type="molecule type" value="Genomic_DNA"/>
</dbReference>
<dbReference type="PANTHER" id="PTHR24394:SF29">
    <property type="entry name" value="MYONEURIN"/>
    <property type="match status" value="1"/>
</dbReference>
<feature type="compositionally biased region" description="Basic and acidic residues" evidence="8">
    <location>
        <begin position="184"/>
        <end position="193"/>
    </location>
</feature>
<dbReference type="AlphaFoldDB" id="A0AAE1U7R6"/>
<dbReference type="InterPro" id="IPR036236">
    <property type="entry name" value="Znf_C2H2_sf"/>
</dbReference>
<dbReference type="PROSITE" id="PS50157">
    <property type="entry name" value="ZINC_FINGER_C2H2_2"/>
    <property type="match status" value="6"/>
</dbReference>
<evidence type="ECO:0000259" key="9">
    <source>
        <dbReference type="PROSITE" id="PS50157"/>
    </source>
</evidence>
<feature type="domain" description="C2H2-type" evidence="9">
    <location>
        <begin position="104"/>
        <end position="131"/>
    </location>
</feature>
<dbReference type="SMART" id="SM00355">
    <property type="entry name" value="ZnF_C2H2"/>
    <property type="match status" value="6"/>
</dbReference>
<dbReference type="Pfam" id="PF00096">
    <property type="entry name" value="zf-C2H2"/>
    <property type="match status" value="3"/>
</dbReference>
<evidence type="ECO:0000313" key="11">
    <source>
        <dbReference type="Proteomes" id="UP001292094"/>
    </source>
</evidence>
<keyword evidence="5" id="KW-0862">Zinc</keyword>
<evidence type="ECO:0000256" key="1">
    <source>
        <dbReference type="ARBA" id="ARBA00004123"/>
    </source>
</evidence>
<evidence type="ECO:0000256" key="5">
    <source>
        <dbReference type="ARBA" id="ARBA00022833"/>
    </source>
</evidence>
<dbReference type="PANTHER" id="PTHR24394">
    <property type="entry name" value="ZINC FINGER PROTEIN"/>
    <property type="match status" value="1"/>
</dbReference>
<dbReference type="Proteomes" id="UP001292094">
    <property type="component" value="Unassembled WGS sequence"/>
</dbReference>
<feature type="region of interest" description="Disordered" evidence="8">
    <location>
        <begin position="184"/>
        <end position="224"/>
    </location>
</feature>
<dbReference type="GO" id="GO:0008270">
    <property type="term" value="F:zinc ion binding"/>
    <property type="evidence" value="ECO:0007669"/>
    <property type="project" value="UniProtKB-KW"/>
</dbReference>
<name>A0AAE1U7R6_9EUCA</name>
<evidence type="ECO:0000256" key="4">
    <source>
        <dbReference type="ARBA" id="ARBA00022771"/>
    </source>
</evidence>
<feature type="domain" description="C2H2-type" evidence="9">
    <location>
        <begin position="346"/>
        <end position="368"/>
    </location>
</feature>
<evidence type="ECO:0000313" key="10">
    <source>
        <dbReference type="EMBL" id="KAK4309245.1"/>
    </source>
</evidence>
<feature type="domain" description="C2H2-type" evidence="9">
    <location>
        <begin position="267"/>
        <end position="294"/>
    </location>
</feature>